<feature type="domain" description="Transposase IS66 zinc-finger binding" evidence="4">
    <location>
        <begin position="109"/>
        <end position="151"/>
    </location>
</feature>
<dbReference type="PANTHER" id="PTHR33678:SF1">
    <property type="entry name" value="BLL1576 PROTEIN"/>
    <property type="match status" value="1"/>
</dbReference>
<protein>
    <submittedName>
        <fullName evidence="6">Transposase IS66</fullName>
    </submittedName>
</protein>
<dbReference type="InterPro" id="IPR024463">
    <property type="entry name" value="Transposase_TnpC_homeodom"/>
</dbReference>
<dbReference type="eggNOG" id="COG4372">
    <property type="taxonomic scope" value="Bacteria"/>
</dbReference>
<organism evidence="6">
    <name type="scientific">Solibacter usitatus (strain Ellin6076)</name>
    <dbReference type="NCBI Taxonomy" id="234267"/>
    <lineage>
        <taxon>Bacteria</taxon>
        <taxon>Pseudomonadati</taxon>
        <taxon>Acidobacteriota</taxon>
        <taxon>Terriglobia</taxon>
        <taxon>Bryobacterales</taxon>
        <taxon>Solibacteraceae</taxon>
        <taxon>Candidatus Solibacter</taxon>
    </lineage>
</organism>
<dbReference type="NCBIfam" id="NF033517">
    <property type="entry name" value="transpos_IS66"/>
    <property type="match status" value="1"/>
</dbReference>
<evidence type="ECO:0000259" key="3">
    <source>
        <dbReference type="Pfam" id="PF03050"/>
    </source>
</evidence>
<keyword evidence="1" id="KW-0175">Coiled coil</keyword>
<dbReference type="PANTHER" id="PTHR33678">
    <property type="entry name" value="BLL1576 PROTEIN"/>
    <property type="match status" value="1"/>
</dbReference>
<dbReference type="Pfam" id="PF13005">
    <property type="entry name" value="zf-IS66"/>
    <property type="match status" value="1"/>
</dbReference>
<reference evidence="6" key="1">
    <citation type="submission" date="2006-10" db="EMBL/GenBank/DDBJ databases">
        <title>Complete sequence of Solibacter usitatus Ellin6076.</title>
        <authorList>
            <consortium name="US DOE Joint Genome Institute"/>
            <person name="Copeland A."/>
            <person name="Lucas S."/>
            <person name="Lapidus A."/>
            <person name="Barry K."/>
            <person name="Detter J.C."/>
            <person name="Glavina del Rio T."/>
            <person name="Hammon N."/>
            <person name="Israni S."/>
            <person name="Dalin E."/>
            <person name="Tice H."/>
            <person name="Pitluck S."/>
            <person name="Thompson L.S."/>
            <person name="Brettin T."/>
            <person name="Bruce D."/>
            <person name="Han C."/>
            <person name="Tapia R."/>
            <person name="Gilna P."/>
            <person name="Schmutz J."/>
            <person name="Larimer F."/>
            <person name="Land M."/>
            <person name="Hauser L."/>
            <person name="Kyrpides N."/>
            <person name="Mikhailova N."/>
            <person name="Janssen P.H."/>
            <person name="Kuske C.R."/>
            <person name="Richardson P."/>
        </authorList>
    </citation>
    <scope>NUCLEOTIDE SEQUENCE</scope>
    <source>
        <strain evidence="6">Ellin6076</strain>
    </source>
</reference>
<dbReference type="Pfam" id="PF03050">
    <property type="entry name" value="DDE_Tnp_IS66"/>
    <property type="match status" value="1"/>
</dbReference>
<evidence type="ECO:0000313" key="6">
    <source>
        <dbReference type="EMBL" id="ABJ83517.1"/>
    </source>
</evidence>
<dbReference type="Pfam" id="PF13007">
    <property type="entry name" value="LZ_Tnp_IS66"/>
    <property type="match status" value="1"/>
</dbReference>
<feature type="compositionally biased region" description="Basic and acidic residues" evidence="2">
    <location>
        <begin position="89"/>
        <end position="99"/>
    </location>
</feature>
<dbReference type="OrthoDB" id="106937at2"/>
<dbReference type="HOGENOM" id="CLU_023034_0_0_0"/>
<dbReference type="InterPro" id="IPR004291">
    <property type="entry name" value="Transposase_IS66_central"/>
</dbReference>
<dbReference type="InterPro" id="IPR024474">
    <property type="entry name" value="Znf_dom_IS66"/>
</dbReference>
<gene>
    <name evidence="6" type="ordered locus">Acid_2528</name>
</gene>
<dbReference type="KEGG" id="sus:Acid_2528"/>
<feature type="compositionally biased region" description="Basic and acidic residues" evidence="2">
    <location>
        <begin position="70"/>
        <end position="82"/>
    </location>
</feature>
<sequence>MSVSDPQLRIAQLETELKWAQMKIQVLEEKLRQQRIRMLGPHSETLNNLQLELLADEEPSATGEEVAAEAQREAITRKPAGERKRHPGRERLPEGLPRREKRIRCEDPTCGTCGQEMAVIGYDESEQLDVEPARYFVQVILREKRACQNCEQSTVMMAPLEERIVEKGLASDNVVIDVVVSKYCDHLPLYRQAAILEREAGLEIGRATLDGWVMRVGEMLIPVVEAMRKDLLKAAYLQADETTVPVQMHDRRGSNHEAYLWQYGKPGGETVFDFCLSRGREGPKIWLGKWEGILQTDGYQAYEGVGGPKIVHVGCWAHARRKFVDAVKVNPQDAEAVNMVMRMDALFLVDRDARQKAMNSEERLAQRNELARPWVDEIRDVCRSLTRVALPKSALGKAVTYTLNQWPKLVRCLEYEEVELSNNLAENSMRPVAVGRKNWLHVGSVKAGPKVAAILSVVESCRRIGVPVREYLGGMLPGLEHRTLAEVAHLTPARWSASRR</sequence>
<dbReference type="EMBL" id="CP000473">
    <property type="protein sequence ID" value="ABJ83517.1"/>
    <property type="molecule type" value="Genomic_DNA"/>
</dbReference>
<feature type="coiled-coil region" evidence="1">
    <location>
        <begin position="10"/>
        <end position="37"/>
    </location>
</feature>
<evidence type="ECO:0000259" key="4">
    <source>
        <dbReference type="Pfam" id="PF13005"/>
    </source>
</evidence>
<feature type="domain" description="Transposase IS66 central" evidence="3">
    <location>
        <begin position="167"/>
        <end position="448"/>
    </location>
</feature>
<evidence type="ECO:0000259" key="5">
    <source>
        <dbReference type="Pfam" id="PF13007"/>
    </source>
</evidence>
<dbReference type="InterPro" id="IPR052344">
    <property type="entry name" value="Transposase-related"/>
</dbReference>
<proteinExistence type="predicted"/>
<feature type="region of interest" description="Disordered" evidence="2">
    <location>
        <begin position="59"/>
        <end position="99"/>
    </location>
</feature>
<dbReference type="STRING" id="234267.Acid_2528"/>
<name>Q024Q9_SOLUE</name>
<dbReference type="AlphaFoldDB" id="Q024Q9"/>
<feature type="domain" description="Transposase TnpC homeodomain" evidence="5">
    <location>
        <begin position="27"/>
        <end position="100"/>
    </location>
</feature>
<evidence type="ECO:0000256" key="1">
    <source>
        <dbReference type="SAM" id="Coils"/>
    </source>
</evidence>
<dbReference type="InParanoid" id="Q024Q9"/>
<evidence type="ECO:0000256" key="2">
    <source>
        <dbReference type="SAM" id="MobiDB-lite"/>
    </source>
</evidence>
<accession>Q024Q9</accession>